<feature type="compositionally biased region" description="Low complexity" evidence="13">
    <location>
        <begin position="97"/>
        <end position="106"/>
    </location>
</feature>
<dbReference type="GO" id="GO:0005789">
    <property type="term" value="C:endoplasmic reticulum membrane"/>
    <property type="evidence" value="ECO:0000318"/>
    <property type="project" value="GO_Central"/>
</dbReference>
<dbReference type="PIRSF" id="PIRSF000439">
    <property type="entry name" value="Oat_ACAT_DAG_ARE"/>
    <property type="match status" value="1"/>
</dbReference>
<dbReference type="PANTHER" id="PTHR10408:SF7">
    <property type="entry name" value="DIACYLGLYCEROL O-ACYLTRANSFERASE 1"/>
    <property type="match status" value="1"/>
</dbReference>
<gene>
    <name evidence="15" type="ORF">ZOSMA_110G00130</name>
</gene>
<dbReference type="InterPro" id="IPR027251">
    <property type="entry name" value="Diacylglycerol_acylTrfase1"/>
</dbReference>
<evidence type="ECO:0000256" key="9">
    <source>
        <dbReference type="ARBA" id="ARBA00023136"/>
    </source>
</evidence>
<feature type="transmembrane region" description="Helical" evidence="14">
    <location>
        <begin position="498"/>
        <end position="518"/>
    </location>
</feature>
<feature type="transmembrane region" description="Helical" evidence="14">
    <location>
        <begin position="232"/>
        <end position="251"/>
    </location>
</feature>
<evidence type="ECO:0000256" key="1">
    <source>
        <dbReference type="ARBA" id="ARBA00004477"/>
    </source>
</evidence>
<dbReference type="GO" id="GO:0004144">
    <property type="term" value="F:diacylglycerol O-acyltransferase activity"/>
    <property type="evidence" value="ECO:0000318"/>
    <property type="project" value="GO_Central"/>
</dbReference>
<feature type="transmembrane region" description="Helical" evidence="14">
    <location>
        <begin position="191"/>
        <end position="212"/>
    </location>
</feature>
<dbReference type="OrthoDB" id="10039049at2759"/>
<keyword evidence="10 11" id="KW-0012">Acyltransferase</keyword>
<keyword evidence="8 14" id="KW-1133">Transmembrane helix</keyword>
<evidence type="ECO:0000256" key="4">
    <source>
        <dbReference type="ARBA" id="ARBA00009010"/>
    </source>
</evidence>
<evidence type="ECO:0000256" key="6">
    <source>
        <dbReference type="ARBA" id="ARBA00022692"/>
    </source>
</evidence>
<keyword evidence="6 14" id="KW-0812">Transmembrane</keyword>
<evidence type="ECO:0000256" key="3">
    <source>
        <dbReference type="ARBA" id="ARBA00005189"/>
    </source>
</evidence>
<feature type="transmembrane region" description="Helical" evidence="14">
    <location>
        <begin position="555"/>
        <end position="574"/>
    </location>
</feature>
<evidence type="ECO:0000256" key="13">
    <source>
        <dbReference type="SAM" id="MobiDB-lite"/>
    </source>
</evidence>
<dbReference type="OMA" id="RCHDYRR"/>
<feature type="compositionally biased region" description="Basic and acidic residues" evidence="13">
    <location>
        <begin position="54"/>
        <end position="63"/>
    </location>
</feature>
<protein>
    <recommendedName>
        <fullName evidence="11">O-acyltransferase</fullName>
    </recommendedName>
</protein>
<dbReference type="UniPathway" id="UPA00282"/>
<dbReference type="PIRSF" id="PIRSF500231">
    <property type="entry name" value="Oat_dag"/>
    <property type="match status" value="1"/>
</dbReference>
<keyword evidence="7 11" id="KW-0256">Endoplasmic reticulum</keyword>
<dbReference type="GO" id="GO:0009941">
    <property type="term" value="C:chloroplast envelope"/>
    <property type="evidence" value="ECO:0000318"/>
    <property type="project" value="GO_Central"/>
</dbReference>
<name>A0A0K9Q5I7_ZOSMR</name>
<organism evidence="15 16">
    <name type="scientific">Zostera marina</name>
    <name type="common">Eelgrass</name>
    <dbReference type="NCBI Taxonomy" id="29655"/>
    <lineage>
        <taxon>Eukaryota</taxon>
        <taxon>Viridiplantae</taxon>
        <taxon>Streptophyta</taxon>
        <taxon>Embryophyta</taxon>
        <taxon>Tracheophyta</taxon>
        <taxon>Spermatophyta</taxon>
        <taxon>Magnoliopsida</taxon>
        <taxon>Liliopsida</taxon>
        <taxon>Zosteraceae</taxon>
        <taxon>Zostera</taxon>
    </lineage>
</organism>
<reference evidence="16" key="1">
    <citation type="journal article" date="2016" name="Nature">
        <title>The genome of the seagrass Zostera marina reveals angiosperm adaptation to the sea.</title>
        <authorList>
            <person name="Olsen J.L."/>
            <person name="Rouze P."/>
            <person name="Verhelst B."/>
            <person name="Lin Y.-C."/>
            <person name="Bayer T."/>
            <person name="Collen J."/>
            <person name="Dattolo E."/>
            <person name="De Paoli E."/>
            <person name="Dittami S."/>
            <person name="Maumus F."/>
            <person name="Michel G."/>
            <person name="Kersting A."/>
            <person name="Lauritano C."/>
            <person name="Lohaus R."/>
            <person name="Toepel M."/>
            <person name="Tonon T."/>
            <person name="Vanneste K."/>
            <person name="Amirebrahimi M."/>
            <person name="Brakel J."/>
            <person name="Bostroem C."/>
            <person name="Chovatia M."/>
            <person name="Grimwood J."/>
            <person name="Jenkins J.W."/>
            <person name="Jueterbock A."/>
            <person name="Mraz A."/>
            <person name="Stam W.T."/>
            <person name="Tice H."/>
            <person name="Bornberg-Bauer E."/>
            <person name="Green P.J."/>
            <person name="Pearson G.A."/>
            <person name="Procaccini G."/>
            <person name="Duarte C.M."/>
            <person name="Schmutz J."/>
            <person name="Reusch T.B.H."/>
            <person name="Van de Peer Y."/>
        </authorList>
    </citation>
    <scope>NUCLEOTIDE SEQUENCE [LARGE SCALE GENOMIC DNA]</scope>
    <source>
        <strain evidence="16">cv. Finnish</strain>
    </source>
</reference>
<comment type="caution">
    <text evidence="15">The sequence shown here is derived from an EMBL/GenBank/DDBJ whole genome shotgun (WGS) entry which is preliminary data.</text>
</comment>
<feature type="active site" evidence="12">
    <location>
        <position position="511"/>
    </location>
</feature>
<keyword evidence="16" id="KW-1185">Reference proteome</keyword>
<dbReference type="Pfam" id="PF03062">
    <property type="entry name" value="MBOAT"/>
    <property type="match status" value="1"/>
</dbReference>
<evidence type="ECO:0000313" key="16">
    <source>
        <dbReference type="Proteomes" id="UP000036987"/>
    </source>
</evidence>
<dbReference type="EMBL" id="LFYR01000120">
    <property type="protein sequence ID" value="KMZ75710.1"/>
    <property type="molecule type" value="Genomic_DNA"/>
</dbReference>
<keyword evidence="9 11" id="KW-0472">Membrane</keyword>
<keyword evidence="5 11" id="KW-0808">Transferase</keyword>
<accession>A0A0K9Q5I7</accession>
<evidence type="ECO:0000256" key="5">
    <source>
        <dbReference type="ARBA" id="ARBA00022679"/>
    </source>
</evidence>
<evidence type="ECO:0000256" key="12">
    <source>
        <dbReference type="PIRSR" id="PIRSR000439-1"/>
    </source>
</evidence>
<evidence type="ECO:0000256" key="8">
    <source>
        <dbReference type="ARBA" id="ARBA00022989"/>
    </source>
</evidence>
<comment type="pathway">
    <text evidence="2">Glycerolipid metabolism; triacylglycerol biosynthesis.</text>
</comment>
<evidence type="ECO:0000256" key="7">
    <source>
        <dbReference type="ARBA" id="ARBA00022824"/>
    </source>
</evidence>
<evidence type="ECO:0000313" key="15">
    <source>
        <dbReference type="EMBL" id="KMZ75710.1"/>
    </source>
</evidence>
<evidence type="ECO:0000256" key="10">
    <source>
        <dbReference type="ARBA" id="ARBA00023315"/>
    </source>
</evidence>
<dbReference type="GO" id="GO:0019432">
    <property type="term" value="P:triglyceride biosynthetic process"/>
    <property type="evidence" value="ECO:0000318"/>
    <property type="project" value="GO_Central"/>
</dbReference>
<feature type="region of interest" description="Disordered" evidence="13">
    <location>
        <begin position="76"/>
        <end position="107"/>
    </location>
</feature>
<dbReference type="InterPro" id="IPR014371">
    <property type="entry name" value="Oat_ACAT_DAG_ARE"/>
</dbReference>
<evidence type="ECO:0000256" key="11">
    <source>
        <dbReference type="PIRNR" id="PIRNR000439"/>
    </source>
</evidence>
<proteinExistence type="inferred from homology"/>
<dbReference type="InterPro" id="IPR004299">
    <property type="entry name" value="MBOAT_fam"/>
</dbReference>
<feature type="region of interest" description="Disordered" evidence="13">
    <location>
        <begin position="42"/>
        <end position="63"/>
    </location>
</feature>
<dbReference type="Proteomes" id="UP000036987">
    <property type="component" value="Unassembled WGS sequence"/>
</dbReference>
<dbReference type="PANTHER" id="PTHR10408">
    <property type="entry name" value="STEROL O-ACYLTRANSFERASE"/>
    <property type="match status" value="1"/>
</dbReference>
<feature type="transmembrane region" description="Helical" evidence="14">
    <location>
        <begin position="291"/>
        <end position="310"/>
    </location>
</feature>
<feature type="transmembrane region" description="Helical" evidence="14">
    <location>
        <begin position="427"/>
        <end position="449"/>
    </location>
</feature>
<evidence type="ECO:0000256" key="2">
    <source>
        <dbReference type="ARBA" id="ARBA00004771"/>
    </source>
</evidence>
<comment type="pathway">
    <text evidence="3">Lipid metabolism.</text>
</comment>
<dbReference type="STRING" id="29655.A0A0K9Q5I7"/>
<sequence length="584" mass="67337">MRGFSKYLKDCGYSRQNPFSAKTEYTGERSFDSFFANPRVTKSRARTETIQNHQADEGGQEREREREIFTELEMSHASIRHRGRSTRMDSDESSADSGTESSVVESETYEGEISLIGGIGIGREMDSLMENRGGARVMEENFKSGEDEGGRKGKGVKLSRFANRASTPTHRKVKESPLSSDSIFNQSHAGLFNLCIVVLVAVNSRLIIENLMKYGLLIRTGFWFSSKSLRDWPLLMCCLTLPLFPVCSFTVEKLARCKFFSESFAIVLQIIICMGVILYPILVILRFNDSAVLSGITLMLLACIVWLKLVSYAHTNYDMRNLSNLIDKEDTSCNYPNIDGLSPLDFKSLVYFMVAPTLCYQATYPRTACIRKSWVIRQSIKLVIFTGVMGFIVEQYINPIVKNSQHPLNGNLLNAIERVLKLSVPTLYVWLCMFYCFFHLWLNILAELLRFGDREFYKDWWNAKTIEEYWKMWNMPVHKWMVRHIYFPCLRKGASKGFAVLIAFLMSAIFHELCVAVPCHIFKFWAFIGILFQVPLVILTNYLQQKFRNDMVGNMIFWSFFCILGQPMCVLLYYHDVMNRRIKS</sequence>
<feature type="transmembrane region" description="Helical" evidence="14">
    <location>
        <begin position="263"/>
        <end position="285"/>
    </location>
</feature>
<comment type="similarity">
    <text evidence="4 11">Belongs to the membrane-bound acyltransferase family. Sterol o-acyltransferase subfamily.</text>
</comment>
<comment type="subcellular location">
    <subcellularLocation>
        <location evidence="1 11">Endoplasmic reticulum membrane</location>
        <topology evidence="1 11">Multi-pass membrane protein</topology>
    </subcellularLocation>
</comment>
<feature type="transmembrane region" description="Helical" evidence="14">
    <location>
        <begin position="524"/>
        <end position="543"/>
    </location>
</feature>
<feature type="transmembrane region" description="Helical" evidence="14">
    <location>
        <begin position="380"/>
        <end position="397"/>
    </location>
</feature>
<dbReference type="AlphaFoldDB" id="A0A0K9Q5I7"/>
<evidence type="ECO:0000256" key="14">
    <source>
        <dbReference type="SAM" id="Phobius"/>
    </source>
</evidence>